<accession>A0A517NSZ3</accession>
<evidence type="ECO:0000313" key="2">
    <source>
        <dbReference type="EMBL" id="QDT10248.1"/>
    </source>
</evidence>
<evidence type="ECO:0000259" key="1">
    <source>
        <dbReference type="Pfam" id="PF00669"/>
    </source>
</evidence>
<keyword evidence="2" id="KW-0969">Cilium</keyword>
<keyword evidence="2" id="KW-0282">Flagellum</keyword>
<proteinExistence type="predicted"/>
<dbReference type="PANTHER" id="PTHR42792">
    <property type="entry name" value="FLAGELLIN"/>
    <property type="match status" value="1"/>
</dbReference>
<dbReference type="SUPFAM" id="SSF64518">
    <property type="entry name" value="Phase 1 flagellin"/>
    <property type="match status" value="1"/>
</dbReference>
<dbReference type="EMBL" id="CP036526">
    <property type="protein sequence ID" value="QDT10248.1"/>
    <property type="molecule type" value="Genomic_DNA"/>
</dbReference>
<dbReference type="InterPro" id="IPR001029">
    <property type="entry name" value="Flagellin_N"/>
</dbReference>
<evidence type="ECO:0000313" key="3">
    <source>
        <dbReference type="Proteomes" id="UP000319817"/>
    </source>
</evidence>
<dbReference type="GO" id="GO:0005198">
    <property type="term" value="F:structural molecule activity"/>
    <property type="evidence" value="ECO:0007669"/>
    <property type="project" value="InterPro"/>
</dbReference>
<dbReference type="PANTHER" id="PTHR42792:SF1">
    <property type="entry name" value="FLAGELLAR HOOK-ASSOCIATED PROTEIN 3"/>
    <property type="match status" value="1"/>
</dbReference>
<dbReference type="InterPro" id="IPR013384">
    <property type="entry name" value="Flagell_FlgL"/>
</dbReference>
<dbReference type="Gene3D" id="1.20.1330.10">
    <property type="entry name" value="f41 fragment of flagellin, N-terminal domain"/>
    <property type="match status" value="1"/>
</dbReference>
<feature type="domain" description="Flagellin N-terminal" evidence="1">
    <location>
        <begin position="20"/>
        <end position="140"/>
    </location>
</feature>
<organism evidence="2 3">
    <name type="scientific">Stieleria marina</name>
    <dbReference type="NCBI Taxonomy" id="1930275"/>
    <lineage>
        <taxon>Bacteria</taxon>
        <taxon>Pseudomonadati</taxon>
        <taxon>Planctomycetota</taxon>
        <taxon>Planctomycetia</taxon>
        <taxon>Pirellulales</taxon>
        <taxon>Pirellulaceae</taxon>
        <taxon>Stieleria</taxon>
    </lineage>
</organism>
<gene>
    <name evidence="2" type="primary">flgL</name>
    <name evidence="2" type="ORF">K239x_22040</name>
</gene>
<keyword evidence="2" id="KW-0966">Cell projection</keyword>
<dbReference type="AlphaFoldDB" id="A0A517NSZ3"/>
<keyword evidence="3" id="KW-1185">Reference proteome</keyword>
<dbReference type="Proteomes" id="UP000319817">
    <property type="component" value="Chromosome"/>
</dbReference>
<protein>
    <submittedName>
        <fullName evidence="2">Flagellar hook-associated protein 3</fullName>
    </submittedName>
</protein>
<dbReference type="RefSeq" id="WP_145417753.1">
    <property type="nucleotide sequence ID" value="NZ_CP036526.1"/>
</dbReference>
<dbReference type="NCBIfam" id="TIGR02550">
    <property type="entry name" value="flagell_flgL"/>
    <property type="match status" value="1"/>
</dbReference>
<dbReference type="InterPro" id="IPR001492">
    <property type="entry name" value="Flagellin"/>
</dbReference>
<dbReference type="Pfam" id="PF00669">
    <property type="entry name" value="Flagellin_N"/>
    <property type="match status" value="1"/>
</dbReference>
<name>A0A517NSZ3_9BACT</name>
<reference evidence="2 3" key="1">
    <citation type="submission" date="2019-02" db="EMBL/GenBank/DDBJ databases">
        <title>Deep-cultivation of Planctomycetes and their phenomic and genomic characterization uncovers novel biology.</title>
        <authorList>
            <person name="Wiegand S."/>
            <person name="Jogler M."/>
            <person name="Boedeker C."/>
            <person name="Pinto D."/>
            <person name="Vollmers J."/>
            <person name="Rivas-Marin E."/>
            <person name="Kohn T."/>
            <person name="Peeters S.H."/>
            <person name="Heuer A."/>
            <person name="Rast P."/>
            <person name="Oberbeckmann S."/>
            <person name="Bunk B."/>
            <person name="Jeske O."/>
            <person name="Meyerdierks A."/>
            <person name="Storesund J.E."/>
            <person name="Kallscheuer N."/>
            <person name="Luecker S."/>
            <person name="Lage O.M."/>
            <person name="Pohl T."/>
            <person name="Merkel B.J."/>
            <person name="Hornburger P."/>
            <person name="Mueller R.-W."/>
            <person name="Bruemmer F."/>
            <person name="Labrenz M."/>
            <person name="Spormann A.M."/>
            <person name="Op den Camp H."/>
            <person name="Overmann J."/>
            <person name="Amann R."/>
            <person name="Jetten M.S.M."/>
            <person name="Mascher T."/>
            <person name="Medema M.H."/>
            <person name="Devos D.P."/>
            <person name="Kaster A.-K."/>
            <person name="Ovreas L."/>
            <person name="Rohde M."/>
            <person name="Galperin M.Y."/>
            <person name="Jogler C."/>
        </authorList>
    </citation>
    <scope>NUCLEOTIDE SEQUENCE [LARGE SCALE GENOMIC DNA]</scope>
    <source>
        <strain evidence="2 3">K23_9</strain>
    </source>
</reference>
<dbReference type="OrthoDB" id="253391at2"/>
<dbReference type="GO" id="GO:0071973">
    <property type="term" value="P:bacterial-type flagellum-dependent cell motility"/>
    <property type="evidence" value="ECO:0007669"/>
    <property type="project" value="InterPro"/>
</dbReference>
<sequence length="485" mass="51658">MTTRVSSFSYTQRAIHFSATHNANLLKFQEQISSGLRFQRPSEEPIAFRQVTSLKTRYTELSADRTSIDHTESLLNASVSQIQDFSDVITHAKNLTQQGIQSLDDDERTALALEVDGLLNSLKSIGLAQFNDRYLYGGTQSKDPPFVFTDPSNVNDGLGVTYNGSKQRSRASVGDSIAIDTYYSGLDVFGSRGRGETVMIGQTGAQPGAGTDTLRGRAKLQVTHDTTTFAGASGIQAGASSASSDTIIGAAGKHTLTIVDTAGDGSAGTISLNGRDPVAFTNADTNLEIKGSNGETIFVDASNIAAGFSGTVDIESTGRLSVDGGVTEIPIDFSSSQVVQDSVSGNAVTIDSTNIALAGDEQLEFTGTSDAFQVLFDLSADLRNSRGLDGKQVADSLSRRLGDLETIGKNAFSMMGEQATSLRTIETLGNRVDDLMLSVETQISEVQATDIPDSVLRMENSQNLLQYTYAVTGRLTSLNLLDFLR</sequence>
<dbReference type="GO" id="GO:0009424">
    <property type="term" value="C:bacterial-type flagellum hook"/>
    <property type="evidence" value="ECO:0007669"/>
    <property type="project" value="InterPro"/>
</dbReference>